<evidence type="ECO:0000256" key="2">
    <source>
        <dbReference type="ARBA" id="ARBA00004906"/>
    </source>
</evidence>
<dbReference type="FunFam" id="3.30.710.10:FF:000106">
    <property type="entry name" value="BTB/POZ domain-containing protein POB1"/>
    <property type="match status" value="1"/>
</dbReference>
<dbReference type="InterPro" id="IPR011705">
    <property type="entry name" value="BACK"/>
</dbReference>
<evidence type="ECO:0000259" key="4">
    <source>
        <dbReference type="PROSITE" id="PS50097"/>
    </source>
</evidence>
<dbReference type="GO" id="GO:0005634">
    <property type="term" value="C:nucleus"/>
    <property type="evidence" value="ECO:0000318"/>
    <property type="project" value="GO_Central"/>
</dbReference>
<comment type="caution">
    <text evidence="5">The sequence shown here is derived from an EMBL/GenBank/DDBJ whole genome shotgun (WGS) entry which is preliminary data.</text>
</comment>
<accession>A0A9K3H275</accession>
<dbReference type="FunFam" id="1.25.40.420:FF:000008">
    <property type="entry name" value="BTB/POZ domain-containing protein POB1"/>
    <property type="match status" value="1"/>
</dbReference>
<reference evidence="5" key="1">
    <citation type="journal article" date="2017" name="Nature">
        <title>The sunflower genome provides insights into oil metabolism, flowering and Asterid evolution.</title>
        <authorList>
            <person name="Badouin H."/>
            <person name="Gouzy J."/>
            <person name="Grassa C.J."/>
            <person name="Murat F."/>
            <person name="Staton S.E."/>
            <person name="Cottret L."/>
            <person name="Lelandais-Briere C."/>
            <person name="Owens G.L."/>
            <person name="Carrere S."/>
            <person name="Mayjonade B."/>
            <person name="Legrand L."/>
            <person name="Gill N."/>
            <person name="Kane N.C."/>
            <person name="Bowers J.E."/>
            <person name="Hubner S."/>
            <person name="Bellec A."/>
            <person name="Berard A."/>
            <person name="Berges H."/>
            <person name="Blanchet N."/>
            <person name="Boniface M.C."/>
            <person name="Brunel D."/>
            <person name="Catrice O."/>
            <person name="Chaidir N."/>
            <person name="Claudel C."/>
            <person name="Donnadieu C."/>
            <person name="Faraut T."/>
            <person name="Fievet G."/>
            <person name="Helmstetter N."/>
            <person name="King M."/>
            <person name="Knapp S.J."/>
            <person name="Lai Z."/>
            <person name="Le Paslier M.C."/>
            <person name="Lippi Y."/>
            <person name="Lorenzon L."/>
            <person name="Mandel J.R."/>
            <person name="Marage G."/>
            <person name="Marchand G."/>
            <person name="Marquand E."/>
            <person name="Bret-Mestries E."/>
            <person name="Morien E."/>
            <person name="Nambeesan S."/>
            <person name="Nguyen T."/>
            <person name="Pegot-Espagnet P."/>
            <person name="Pouilly N."/>
            <person name="Raftis F."/>
            <person name="Sallet E."/>
            <person name="Schiex T."/>
            <person name="Thomas J."/>
            <person name="Vandecasteele C."/>
            <person name="Vares D."/>
            <person name="Vear F."/>
            <person name="Vautrin S."/>
            <person name="Crespi M."/>
            <person name="Mangin B."/>
            <person name="Burke J.M."/>
            <person name="Salse J."/>
            <person name="Munos S."/>
            <person name="Vincourt P."/>
            <person name="Rieseberg L.H."/>
            <person name="Langlade N.B."/>
        </authorList>
    </citation>
    <scope>NUCLEOTIDE SEQUENCE</scope>
    <source>
        <tissue evidence="5">Leaves</tissue>
    </source>
</reference>
<dbReference type="InterPro" id="IPR011333">
    <property type="entry name" value="SKP1/BTB/POZ_sf"/>
</dbReference>
<dbReference type="SMART" id="SM00225">
    <property type="entry name" value="BTB"/>
    <property type="match status" value="1"/>
</dbReference>
<dbReference type="GO" id="GO:0010114">
    <property type="term" value="P:response to red light"/>
    <property type="evidence" value="ECO:0000318"/>
    <property type="project" value="GO_Central"/>
</dbReference>
<dbReference type="Pfam" id="PF07707">
    <property type="entry name" value="BACK"/>
    <property type="match status" value="1"/>
</dbReference>
<evidence type="ECO:0000313" key="5">
    <source>
        <dbReference type="EMBL" id="KAF5761979.1"/>
    </source>
</evidence>
<dbReference type="SUPFAM" id="SSF54695">
    <property type="entry name" value="POZ domain"/>
    <property type="match status" value="1"/>
</dbReference>
<comment type="function">
    <text evidence="1">May act as a substrate-specific adapter of an E3 ubiquitin-protein ligase complex (CUL3-RBX1-BTB) which mediates the ubiquitination and subsequent proteasomal degradation of target proteins.</text>
</comment>
<proteinExistence type="predicted"/>
<comment type="pathway">
    <text evidence="2">Protein modification; protein ubiquitination.</text>
</comment>
<dbReference type="InterPro" id="IPR000210">
    <property type="entry name" value="BTB/POZ_dom"/>
</dbReference>
<dbReference type="SMART" id="SM00875">
    <property type="entry name" value="BACK"/>
    <property type="match status" value="1"/>
</dbReference>
<dbReference type="InterPro" id="IPR045890">
    <property type="entry name" value="POB1-like"/>
</dbReference>
<feature type="domain" description="BTB" evidence="4">
    <location>
        <begin position="41"/>
        <end position="125"/>
    </location>
</feature>
<dbReference type="Gene3D" id="1.25.40.420">
    <property type="match status" value="1"/>
</dbReference>
<organism evidence="5 6">
    <name type="scientific">Helianthus annuus</name>
    <name type="common">Common sunflower</name>
    <dbReference type="NCBI Taxonomy" id="4232"/>
    <lineage>
        <taxon>Eukaryota</taxon>
        <taxon>Viridiplantae</taxon>
        <taxon>Streptophyta</taxon>
        <taxon>Embryophyta</taxon>
        <taxon>Tracheophyta</taxon>
        <taxon>Spermatophyta</taxon>
        <taxon>Magnoliopsida</taxon>
        <taxon>eudicotyledons</taxon>
        <taxon>Gunneridae</taxon>
        <taxon>Pentapetalae</taxon>
        <taxon>asterids</taxon>
        <taxon>campanulids</taxon>
        <taxon>Asterales</taxon>
        <taxon>Asteraceae</taxon>
        <taxon>Asteroideae</taxon>
        <taxon>Heliantheae alliance</taxon>
        <taxon>Heliantheae</taxon>
        <taxon>Helianthus</taxon>
    </lineage>
</organism>
<keyword evidence="6" id="KW-1185">Reference proteome</keyword>
<dbReference type="Proteomes" id="UP000215914">
    <property type="component" value="Unassembled WGS sequence"/>
</dbReference>
<dbReference type="Gene3D" id="3.30.710.10">
    <property type="entry name" value="Potassium Channel Kv1.1, Chain A"/>
    <property type="match status" value="1"/>
</dbReference>
<evidence type="ECO:0000313" key="6">
    <source>
        <dbReference type="Proteomes" id="UP000215914"/>
    </source>
</evidence>
<dbReference type="AlphaFoldDB" id="A0A9K3H275"/>
<reference evidence="5" key="2">
    <citation type="submission" date="2020-06" db="EMBL/GenBank/DDBJ databases">
        <title>Helianthus annuus Genome sequencing and assembly Release 2.</title>
        <authorList>
            <person name="Gouzy J."/>
            <person name="Langlade N."/>
            <person name="Munos S."/>
        </authorList>
    </citation>
    <scope>NUCLEOTIDE SEQUENCE</scope>
    <source>
        <tissue evidence="5">Leaves</tissue>
    </source>
</reference>
<dbReference type="PANTHER" id="PTHR46336">
    <property type="entry name" value="OS02G0260700 PROTEIN"/>
    <property type="match status" value="1"/>
</dbReference>
<dbReference type="PANTHER" id="PTHR46336:SF3">
    <property type="entry name" value="BTB_POZ DOMAIN-CONTAINING PROTEIN POB1"/>
    <property type="match status" value="1"/>
</dbReference>
<evidence type="ECO:0000256" key="1">
    <source>
        <dbReference type="ARBA" id="ARBA00002668"/>
    </source>
</evidence>
<evidence type="ECO:0000256" key="3">
    <source>
        <dbReference type="ARBA" id="ARBA00022786"/>
    </source>
</evidence>
<protein>
    <submittedName>
        <fullName evidence="5">Chromatin remodeling &amp; transcription regulator BTB-POZ family</fullName>
    </submittedName>
</protein>
<dbReference type="Pfam" id="PF00651">
    <property type="entry name" value="BTB"/>
    <property type="match status" value="1"/>
</dbReference>
<name>A0A9K3H275_HELAN</name>
<dbReference type="CDD" id="cd18186">
    <property type="entry name" value="BTB_POZ_ZBTB_KLHL-like"/>
    <property type="match status" value="1"/>
</dbReference>
<dbReference type="EMBL" id="MNCJ02000331">
    <property type="protein sequence ID" value="KAF5761979.1"/>
    <property type="molecule type" value="Genomic_DNA"/>
</dbReference>
<sequence>MRASNFDLFDPTTLVMDSDLPPEDGCDHGDFAFAFNDSNFSDRILRIYIYSERIESTQSPSERVRTLHVSSPILAARSPFFYKLFSNGMRESKQSHAILRINDTEEAGLMELLKFMYSNKLEATTAPAVLDVLMVADKFDVVSCMRYCSRLLRNLTMTPETVLVYLNLPSTVLMAEAFKPLTIAAKQFYAVHFKDITKFRDEILSLPLAGVEVIIASDDLQVMSENTVYGFVLQWARAQYSKRVDRRKIIMTRLAKFIRYPYLTHRILTHLLTCKEFDPKFAQTVVAEAISFKAEVPYKPQTYIRDEKPNLDRRFVERAYTYRPIKMVEFQQPRPHCVVYLELKRDLCASLFTSGVVVCSVPFNFGGQLFYLKAQRYMDDFGLFLVIVEEAGAFAFDYEFAIRYSKPTQEFVSKFKRSYRSTVGKAVWSLFLFAIPWTHVIEEDSVYFIDDFYHLRVELTDML</sequence>
<keyword evidence="3" id="KW-0833">Ubl conjugation pathway</keyword>
<gene>
    <name evidence="5" type="ORF">HanXRQr2_Chr16g0771541</name>
</gene>
<dbReference type="Gramene" id="mRNA:HanXRQr2_Chr16g0771541">
    <property type="protein sequence ID" value="mRNA:HanXRQr2_Chr16g0771541"/>
    <property type="gene ID" value="HanXRQr2_Chr16g0771541"/>
</dbReference>
<dbReference type="PROSITE" id="PS50097">
    <property type="entry name" value="BTB"/>
    <property type="match status" value="1"/>
</dbReference>